<accession>A0A8S5TWM4</accession>
<name>A0A8S5TWM4_9CAUD</name>
<sequence length="59" mass="6926">MLALKLKGDNELKERKTKVKTKVWKDVDEVVKASTVPKKLRWYEREMIIVPNGEKASNR</sequence>
<proteinExistence type="predicted"/>
<organism evidence="1">
    <name type="scientific">Siphoviridae sp. ctcx61</name>
    <dbReference type="NCBI Taxonomy" id="2825575"/>
    <lineage>
        <taxon>Viruses</taxon>
        <taxon>Duplodnaviria</taxon>
        <taxon>Heunggongvirae</taxon>
        <taxon>Uroviricota</taxon>
        <taxon>Caudoviricetes</taxon>
    </lineage>
</organism>
<reference evidence="1" key="1">
    <citation type="journal article" date="2021" name="Proc. Natl. Acad. Sci. U.S.A.">
        <title>A Catalog of Tens of Thousands of Viruses from Human Metagenomes Reveals Hidden Associations with Chronic Diseases.</title>
        <authorList>
            <person name="Tisza M.J."/>
            <person name="Buck C.B."/>
        </authorList>
    </citation>
    <scope>NUCLEOTIDE SEQUENCE</scope>
    <source>
        <strain evidence="1">Ctcx61</strain>
    </source>
</reference>
<evidence type="ECO:0000313" key="1">
    <source>
        <dbReference type="EMBL" id="DAF86621.1"/>
    </source>
</evidence>
<dbReference type="EMBL" id="BK015949">
    <property type="protein sequence ID" value="DAF86621.1"/>
    <property type="molecule type" value="Genomic_DNA"/>
</dbReference>
<protein>
    <submittedName>
        <fullName evidence="1">Uncharacterized protein</fullName>
    </submittedName>
</protein>